<keyword evidence="1" id="KW-0560">Oxidoreductase</keyword>
<dbReference type="InterPro" id="IPR036250">
    <property type="entry name" value="AcylCo_DH-like_C"/>
</dbReference>
<evidence type="ECO:0000313" key="5">
    <source>
        <dbReference type="EMBL" id="MER6167719.1"/>
    </source>
</evidence>
<dbReference type="Gene3D" id="1.10.540.10">
    <property type="entry name" value="Acyl-CoA dehydrogenase/oxidase, N-terminal domain"/>
    <property type="match status" value="1"/>
</dbReference>
<sequence>MNTTDVSRPPASEHPAPAQPSAAELVEQARELVPVLRAHAEEADRTGEMPETVVSALREAGFLSLQVPSALGGPGADFRTAFDVFTELGRGCGSSAWLAMVLSGGAYMASLLGERARTELWGTDRRAVVASRLPAAGTAKAVDGGLVVSGRWSPTSGVRHCDWVMVAVATGADADLALAVVPSASGRVDATWDVTGLRATGSDTVVFEEVFVPDHRVLSLTRMVTGGYAQDHPDEPLCAAAVVPALTVTLVAPLLGMGLAALDHTREQLSASAHRSGSASVQHAVADAAALIDSARLLLLRALGDVESDIARRTQPAELVRSRIHMDAAVAARNLRQAVRHLLTALGSAAFSSACPVQRVWRDMEVALSHTNIVPAPNREAYGRALLGLTDGAAH</sequence>
<dbReference type="InterPro" id="IPR013786">
    <property type="entry name" value="AcylCoA_DH/ox_N"/>
</dbReference>
<accession>A0ABV1T1X8</accession>
<evidence type="ECO:0000313" key="6">
    <source>
        <dbReference type="Proteomes" id="UP001496720"/>
    </source>
</evidence>
<evidence type="ECO:0000259" key="3">
    <source>
        <dbReference type="Pfam" id="PF02771"/>
    </source>
</evidence>
<dbReference type="Pfam" id="PF02771">
    <property type="entry name" value="Acyl-CoA_dh_N"/>
    <property type="match status" value="1"/>
</dbReference>
<evidence type="ECO:0000256" key="1">
    <source>
        <dbReference type="ARBA" id="ARBA00023002"/>
    </source>
</evidence>
<dbReference type="Proteomes" id="UP001496720">
    <property type="component" value="Unassembled WGS sequence"/>
</dbReference>
<protein>
    <submittedName>
        <fullName evidence="5">Acyl-CoA dehydrogenase family protein</fullName>
    </submittedName>
</protein>
<dbReference type="InterPro" id="IPR009100">
    <property type="entry name" value="AcylCoA_DH/oxidase_NM_dom_sf"/>
</dbReference>
<comment type="caution">
    <text evidence="5">The sequence shown here is derived from an EMBL/GenBank/DDBJ whole genome shotgun (WGS) entry which is preliminary data.</text>
</comment>
<dbReference type="PIRSF" id="PIRSF016578">
    <property type="entry name" value="HsaA"/>
    <property type="match status" value="1"/>
</dbReference>
<keyword evidence="6" id="KW-1185">Reference proteome</keyword>
<evidence type="ECO:0000256" key="2">
    <source>
        <dbReference type="SAM" id="MobiDB-lite"/>
    </source>
</evidence>
<gene>
    <name evidence="5" type="ORF">ABT188_24755</name>
</gene>
<feature type="region of interest" description="Disordered" evidence="2">
    <location>
        <begin position="1"/>
        <end position="23"/>
    </location>
</feature>
<dbReference type="InterPro" id="IPR046373">
    <property type="entry name" value="Acyl-CoA_Oxase/DH_mid-dom_sf"/>
</dbReference>
<reference evidence="5 6" key="1">
    <citation type="submission" date="2024-06" db="EMBL/GenBank/DDBJ databases">
        <title>The Natural Products Discovery Center: Release of the First 8490 Sequenced Strains for Exploring Actinobacteria Biosynthetic Diversity.</title>
        <authorList>
            <person name="Kalkreuter E."/>
            <person name="Kautsar S.A."/>
            <person name="Yang D."/>
            <person name="Bader C.D."/>
            <person name="Teijaro C.N."/>
            <person name="Fluegel L."/>
            <person name="Davis C.M."/>
            <person name="Simpson J.R."/>
            <person name="Lauterbach L."/>
            <person name="Steele A.D."/>
            <person name="Gui C."/>
            <person name="Meng S."/>
            <person name="Li G."/>
            <person name="Viehrig K."/>
            <person name="Ye F."/>
            <person name="Su P."/>
            <person name="Kiefer A.F."/>
            <person name="Nichols A."/>
            <person name="Cepeda A.J."/>
            <person name="Yan W."/>
            <person name="Fan B."/>
            <person name="Jiang Y."/>
            <person name="Adhikari A."/>
            <person name="Zheng C.-J."/>
            <person name="Schuster L."/>
            <person name="Cowan T.M."/>
            <person name="Smanski M.J."/>
            <person name="Chevrette M.G."/>
            <person name="De Carvalho L.P.S."/>
            <person name="Shen B."/>
        </authorList>
    </citation>
    <scope>NUCLEOTIDE SEQUENCE [LARGE SCALE GENOMIC DNA]</scope>
    <source>
        <strain evidence="5 6">NPDC001615</strain>
    </source>
</reference>
<evidence type="ECO:0000259" key="4">
    <source>
        <dbReference type="Pfam" id="PF08028"/>
    </source>
</evidence>
<dbReference type="SUPFAM" id="SSF56645">
    <property type="entry name" value="Acyl-CoA dehydrogenase NM domain-like"/>
    <property type="match status" value="1"/>
</dbReference>
<feature type="domain" description="Acyl-CoA dehydrogenase C-terminal" evidence="4">
    <location>
        <begin position="251"/>
        <end position="372"/>
    </location>
</feature>
<dbReference type="PANTHER" id="PTHR43884:SF12">
    <property type="entry name" value="ISOVALERYL-COA DEHYDROGENASE, MITOCHONDRIAL-RELATED"/>
    <property type="match status" value="1"/>
</dbReference>
<dbReference type="RefSeq" id="WP_352149154.1">
    <property type="nucleotide sequence ID" value="NZ_JBEOZY010000030.1"/>
</dbReference>
<name>A0ABV1T1X8_9ACTN</name>
<dbReference type="Gene3D" id="2.40.110.10">
    <property type="entry name" value="Butyryl-CoA Dehydrogenase, subunit A, domain 2"/>
    <property type="match status" value="1"/>
</dbReference>
<dbReference type="InterPro" id="IPR037069">
    <property type="entry name" value="AcylCoA_DH/ox_N_sf"/>
</dbReference>
<dbReference type="Gene3D" id="1.20.140.10">
    <property type="entry name" value="Butyryl-CoA Dehydrogenase, subunit A, domain 3"/>
    <property type="match status" value="1"/>
</dbReference>
<dbReference type="PANTHER" id="PTHR43884">
    <property type="entry name" value="ACYL-COA DEHYDROGENASE"/>
    <property type="match status" value="1"/>
</dbReference>
<dbReference type="SUPFAM" id="SSF47203">
    <property type="entry name" value="Acyl-CoA dehydrogenase C-terminal domain-like"/>
    <property type="match status" value="1"/>
</dbReference>
<feature type="domain" description="Acyl-CoA dehydrogenase/oxidase N-terminal" evidence="3">
    <location>
        <begin position="24"/>
        <end position="111"/>
    </location>
</feature>
<dbReference type="Pfam" id="PF08028">
    <property type="entry name" value="Acyl-CoA_dh_2"/>
    <property type="match status" value="1"/>
</dbReference>
<organism evidence="5 6">
    <name type="scientific">Streptomyces violaceorubidus</name>
    <dbReference type="NCBI Taxonomy" id="284042"/>
    <lineage>
        <taxon>Bacteria</taxon>
        <taxon>Bacillati</taxon>
        <taxon>Actinomycetota</taxon>
        <taxon>Actinomycetes</taxon>
        <taxon>Kitasatosporales</taxon>
        <taxon>Streptomycetaceae</taxon>
        <taxon>Streptomyces</taxon>
    </lineage>
</organism>
<dbReference type="EMBL" id="JBEOZY010000030">
    <property type="protein sequence ID" value="MER6167719.1"/>
    <property type="molecule type" value="Genomic_DNA"/>
</dbReference>
<dbReference type="InterPro" id="IPR013107">
    <property type="entry name" value="Acyl-CoA_DH_C"/>
</dbReference>
<proteinExistence type="predicted"/>